<accession>A0ABW9XV66</accession>
<dbReference type="Gene3D" id="3.30.457.10">
    <property type="entry name" value="Copper amine oxidase-like, N-terminal domain"/>
    <property type="match status" value="1"/>
</dbReference>
<dbReference type="Pfam" id="PF07833">
    <property type="entry name" value="Cu_amine_oxidN1"/>
    <property type="match status" value="1"/>
</dbReference>
<organism evidence="3 4">
    <name type="scientific">Paenibacillus glycinis</name>
    <dbReference type="NCBI Taxonomy" id="2697035"/>
    <lineage>
        <taxon>Bacteria</taxon>
        <taxon>Bacillati</taxon>
        <taxon>Bacillota</taxon>
        <taxon>Bacilli</taxon>
        <taxon>Bacillales</taxon>
        <taxon>Paenibacillaceae</taxon>
        <taxon>Paenibacillus</taxon>
    </lineage>
</organism>
<evidence type="ECO:0000259" key="2">
    <source>
        <dbReference type="Pfam" id="PF07833"/>
    </source>
</evidence>
<evidence type="ECO:0000256" key="1">
    <source>
        <dbReference type="SAM" id="SignalP"/>
    </source>
</evidence>
<dbReference type="SUPFAM" id="SSF55383">
    <property type="entry name" value="Copper amine oxidase, domain N"/>
    <property type="match status" value="1"/>
</dbReference>
<protein>
    <recommendedName>
        <fullName evidence="2">Copper amine oxidase-like N-terminal domain-containing protein</fullName>
    </recommendedName>
</protein>
<feature type="chain" id="PRO_5045813783" description="Copper amine oxidase-like N-terminal domain-containing protein" evidence="1">
    <location>
        <begin position="29"/>
        <end position="308"/>
    </location>
</feature>
<dbReference type="Proteomes" id="UP000665561">
    <property type="component" value="Unassembled WGS sequence"/>
</dbReference>
<proteinExistence type="predicted"/>
<sequence>MKRNRMMTAVLAAAVLAGSMIGGASAFADTPRIVSSNMPIKLLFDARQLTTDVAPVNEDGTILVPIRFVSDKLGGKLTLTGKLINIVKGSNTLNLTIGASTATVNGKTITLSVPVRAVSGRTMVPLRVVSEGLGVAVKWDVINKFVWIGSQDVPKIHDFKKPGDIKPFLPYFKGAPEYLLNGGYGRYTNATEIEINDFPFRDGVNTFYRMDLAYDQDNNVYLQTIENTPAVMNGDFYFLSRNSSPIGSLALTYLRQIPTKGIHIYYNNTSKLGGKMSDLSKVDYIDFCNTINLGNGNSTQIFIKNPWR</sequence>
<dbReference type="InterPro" id="IPR012854">
    <property type="entry name" value="Cu_amine_oxidase-like_N"/>
</dbReference>
<feature type="signal peptide" evidence="1">
    <location>
        <begin position="1"/>
        <end position="28"/>
    </location>
</feature>
<comment type="caution">
    <text evidence="3">The sequence shown here is derived from an EMBL/GenBank/DDBJ whole genome shotgun (WGS) entry which is preliminary data.</text>
</comment>
<evidence type="ECO:0000313" key="4">
    <source>
        <dbReference type="Proteomes" id="UP000665561"/>
    </source>
</evidence>
<name>A0ABW9XV66_9BACL</name>
<dbReference type="InterPro" id="IPR036582">
    <property type="entry name" value="Mao_N_sf"/>
</dbReference>
<gene>
    <name evidence="3" type="ORF">GT019_21845</name>
</gene>
<reference evidence="3 4" key="1">
    <citation type="submission" date="2020-01" db="EMBL/GenBank/DDBJ databases">
        <title>Paenibacillus soybeanensis sp. nov. isolated from the nodules of soybean (Glycine max(L.) Merr).</title>
        <authorList>
            <person name="Wang H."/>
        </authorList>
    </citation>
    <scope>NUCLEOTIDE SEQUENCE [LARGE SCALE GENOMIC DNA]</scope>
    <source>
        <strain evidence="3 4">T1</strain>
    </source>
</reference>
<keyword evidence="1" id="KW-0732">Signal</keyword>
<dbReference type="EMBL" id="JAAAMV010000021">
    <property type="protein sequence ID" value="NBD26524.1"/>
    <property type="molecule type" value="Genomic_DNA"/>
</dbReference>
<dbReference type="RefSeq" id="WP_161745394.1">
    <property type="nucleotide sequence ID" value="NZ_JAAAMV010000021.1"/>
</dbReference>
<evidence type="ECO:0000313" key="3">
    <source>
        <dbReference type="EMBL" id="NBD26524.1"/>
    </source>
</evidence>
<keyword evidence="4" id="KW-1185">Reference proteome</keyword>
<feature type="domain" description="Copper amine oxidase-like N-terminal" evidence="2">
    <location>
        <begin position="45"/>
        <end position="146"/>
    </location>
</feature>